<name>H1DD15_9BACT</name>
<dbReference type="NCBIfam" id="TIGR02985">
    <property type="entry name" value="Sig70_bacteroi1"/>
    <property type="match status" value="1"/>
</dbReference>
<evidence type="ECO:0000313" key="7">
    <source>
        <dbReference type="EMBL" id="EHP51220.1"/>
    </source>
</evidence>
<sequence>METRDLTEILPQLALGEEKAFQIVYEKYNPMLRFFCLRYCTDKENANDVVQEIFVKLWEVHLTFKDETALRAYLFKTAKNICLNLLRHEKVKDRYMQLISREEPSDSFLEDMMEAEIFGIFNQIVEEIPPACKEVYLCSLEGKKHSEIAEQFQISVNSVKKYKNRAHHFLRNKIKLIFSDKKSSEDVY</sequence>
<evidence type="ECO:0000256" key="4">
    <source>
        <dbReference type="ARBA" id="ARBA00023163"/>
    </source>
</evidence>
<dbReference type="InterPro" id="IPR014284">
    <property type="entry name" value="RNA_pol_sigma-70_dom"/>
</dbReference>
<dbReference type="eggNOG" id="COG1595">
    <property type="taxonomic scope" value="Bacteria"/>
</dbReference>
<dbReference type="Gene3D" id="1.10.10.10">
    <property type="entry name" value="Winged helix-like DNA-binding domain superfamily/Winged helix DNA-binding domain"/>
    <property type="match status" value="1"/>
</dbReference>
<proteinExistence type="inferred from homology"/>
<dbReference type="PANTHER" id="PTHR43133:SF46">
    <property type="entry name" value="RNA POLYMERASE SIGMA-70 FACTOR ECF SUBFAMILY"/>
    <property type="match status" value="1"/>
</dbReference>
<organism evidence="7 8">
    <name type="scientific">Odoribacter laneus YIT 12061</name>
    <dbReference type="NCBI Taxonomy" id="742817"/>
    <lineage>
        <taxon>Bacteria</taxon>
        <taxon>Pseudomonadati</taxon>
        <taxon>Bacteroidota</taxon>
        <taxon>Bacteroidia</taxon>
        <taxon>Bacteroidales</taxon>
        <taxon>Odoribacteraceae</taxon>
        <taxon>Odoribacter</taxon>
    </lineage>
</organism>
<dbReference type="HOGENOM" id="CLU_047691_4_0_10"/>
<accession>H1DD15</accession>
<dbReference type="STRING" id="742817.HMPREF9449_00222"/>
<dbReference type="InterPro" id="IPR013324">
    <property type="entry name" value="RNA_pol_sigma_r3/r4-like"/>
</dbReference>
<dbReference type="GO" id="GO:0006352">
    <property type="term" value="P:DNA-templated transcription initiation"/>
    <property type="evidence" value="ECO:0007669"/>
    <property type="project" value="InterPro"/>
</dbReference>
<feature type="domain" description="RNA polymerase sigma factor 70 region 4 type 2" evidence="6">
    <location>
        <begin position="123"/>
        <end position="166"/>
    </location>
</feature>
<protein>
    <submittedName>
        <fullName evidence="7">RNA polymerase sigma-70 factor, expansion family 1</fullName>
    </submittedName>
</protein>
<evidence type="ECO:0000259" key="5">
    <source>
        <dbReference type="Pfam" id="PF04542"/>
    </source>
</evidence>
<dbReference type="AlphaFoldDB" id="H1DD15"/>
<dbReference type="PANTHER" id="PTHR43133">
    <property type="entry name" value="RNA POLYMERASE ECF-TYPE SIGMA FACTO"/>
    <property type="match status" value="1"/>
</dbReference>
<dbReference type="NCBIfam" id="TIGR02937">
    <property type="entry name" value="sigma70-ECF"/>
    <property type="match status" value="1"/>
</dbReference>
<dbReference type="RefSeq" id="WP_009135376.1">
    <property type="nucleotide sequence ID" value="NZ_JH594596.1"/>
</dbReference>
<evidence type="ECO:0000256" key="2">
    <source>
        <dbReference type="ARBA" id="ARBA00023015"/>
    </source>
</evidence>
<dbReference type="Proteomes" id="UP000004892">
    <property type="component" value="Unassembled WGS sequence"/>
</dbReference>
<dbReference type="InterPro" id="IPR013249">
    <property type="entry name" value="RNA_pol_sigma70_r4_t2"/>
</dbReference>
<dbReference type="PATRIC" id="fig|742817.3.peg.230"/>
<keyword evidence="3" id="KW-0731">Sigma factor</keyword>
<dbReference type="EMBL" id="ADMC01000001">
    <property type="protein sequence ID" value="EHP51220.1"/>
    <property type="molecule type" value="Genomic_DNA"/>
</dbReference>
<dbReference type="SUPFAM" id="SSF88659">
    <property type="entry name" value="Sigma3 and sigma4 domains of RNA polymerase sigma factors"/>
    <property type="match status" value="1"/>
</dbReference>
<keyword evidence="2" id="KW-0805">Transcription regulation</keyword>
<evidence type="ECO:0000313" key="8">
    <source>
        <dbReference type="Proteomes" id="UP000004892"/>
    </source>
</evidence>
<dbReference type="InterPro" id="IPR036388">
    <property type="entry name" value="WH-like_DNA-bd_sf"/>
</dbReference>
<dbReference type="SUPFAM" id="SSF88946">
    <property type="entry name" value="Sigma2 domain of RNA polymerase sigma factors"/>
    <property type="match status" value="1"/>
</dbReference>
<evidence type="ECO:0000256" key="1">
    <source>
        <dbReference type="ARBA" id="ARBA00010641"/>
    </source>
</evidence>
<keyword evidence="8" id="KW-1185">Reference proteome</keyword>
<dbReference type="Gene3D" id="1.10.1740.10">
    <property type="match status" value="1"/>
</dbReference>
<dbReference type="Pfam" id="PF04542">
    <property type="entry name" value="Sigma70_r2"/>
    <property type="match status" value="1"/>
</dbReference>
<dbReference type="InterPro" id="IPR007627">
    <property type="entry name" value="RNA_pol_sigma70_r2"/>
</dbReference>
<feature type="domain" description="RNA polymerase sigma-70 region 2" evidence="5">
    <location>
        <begin position="25"/>
        <end position="90"/>
    </location>
</feature>
<comment type="similarity">
    <text evidence="1">Belongs to the sigma-70 factor family. ECF subfamily.</text>
</comment>
<dbReference type="GO" id="GO:0016987">
    <property type="term" value="F:sigma factor activity"/>
    <property type="evidence" value="ECO:0007669"/>
    <property type="project" value="UniProtKB-KW"/>
</dbReference>
<comment type="caution">
    <text evidence="7">The sequence shown here is derived from an EMBL/GenBank/DDBJ whole genome shotgun (WGS) entry which is preliminary data.</text>
</comment>
<dbReference type="Pfam" id="PF08281">
    <property type="entry name" value="Sigma70_r4_2"/>
    <property type="match status" value="1"/>
</dbReference>
<dbReference type="GO" id="GO:0003677">
    <property type="term" value="F:DNA binding"/>
    <property type="evidence" value="ECO:0007669"/>
    <property type="project" value="InterPro"/>
</dbReference>
<evidence type="ECO:0000256" key="3">
    <source>
        <dbReference type="ARBA" id="ARBA00023082"/>
    </source>
</evidence>
<dbReference type="InterPro" id="IPR013325">
    <property type="entry name" value="RNA_pol_sigma_r2"/>
</dbReference>
<reference evidence="7 8" key="1">
    <citation type="submission" date="2012-01" db="EMBL/GenBank/DDBJ databases">
        <title>The Genome Sequence of Odoribacter laneus YIT 12061.</title>
        <authorList>
            <consortium name="The Broad Institute Genome Sequencing Platform"/>
            <person name="Earl A."/>
            <person name="Ward D."/>
            <person name="Feldgarden M."/>
            <person name="Gevers D."/>
            <person name="Morotomi M."/>
            <person name="Young S.K."/>
            <person name="Zeng Q."/>
            <person name="Gargeya S."/>
            <person name="Fitzgerald M."/>
            <person name="Haas B."/>
            <person name="Abouelleil A."/>
            <person name="Alvarado L."/>
            <person name="Arachchi H.M."/>
            <person name="Berlin A."/>
            <person name="Chapman S.B."/>
            <person name="Gearin G."/>
            <person name="Goldberg J."/>
            <person name="Griggs A."/>
            <person name="Gujja S."/>
            <person name="Hansen M."/>
            <person name="Heiman D."/>
            <person name="Howarth C."/>
            <person name="Larimer J."/>
            <person name="Lui A."/>
            <person name="MacDonald P.J.P."/>
            <person name="McCowen C."/>
            <person name="Montmayeur A."/>
            <person name="Murphy C."/>
            <person name="Neiman D."/>
            <person name="Pearson M."/>
            <person name="Priest M."/>
            <person name="Roberts A."/>
            <person name="Saif S."/>
            <person name="Shea T."/>
            <person name="Sisk P."/>
            <person name="Stolte C."/>
            <person name="Sykes S."/>
            <person name="Wortman J."/>
            <person name="Nusbaum C."/>
            <person name="Birren B."/>
        </authorList>
    </citation>
    <scope>NUCLEOTIDE SEQUENCE [LARGE SCALE GENOMIC DNA]</scope>
    <source>
        <strain evidence="7 8">YIT 12061</strain>
    </source>
</reference>
<evidence type="ECO:0000259" key="6">
    <source>
        <dbReference type="Pfam" id="PF08281"/>
    </source>
</evidence>
<dbReference type="GeneID" id="98067885"/>
<keyword evidence="4" id="KW-0804">Transcription</keyword>
<gene>
    <name evidence="7" type="ORF">HMPREF9449_00222</name>
</gene>
<dbReference type="InterPro" id="IPR014327">
    <property type="entry name" value="RNA_pol_sigma70_bacteroid"/>
</dbReference>
<dbReference type="InterPro" id="IPR039425">
    <property type="entry name" value="RNA_pol_sigma-70-like"/>
</dbReference>